<name>A0A8D3Y1X7_9GAMM</name>
<keyword evidence="5" id="KW-1185">Reference proteome</keyword>
<dbReference type="Pfam" id="PF00583">
    <property type="entry name" value="Acetyltransf_1"/>
    <property type="match status" value="1"/>
</dbReference>
<organism evidence="2 4">
    <name type="scientific">Stutzerimonas balearica DSM 6083</name>
    <dbReference type="NCBI Taxonomy" id="1123016"/>
    <lineage>
        <taxon>Bacteria</taxon>
        <taxon>Pseudomonadati</taxon>
        <taxon>Pseudomonadota</taxon>
        <taxon>Gammaproteobacteria</taxon>
        <taxon>Pseudomonadales</taxon>
        <taxon>Pseudomonadaceae</taxon>
        <taxon>Stutzerimonas</taxon>
    </lineage>
</organism>
<evidence type="ECO:0000313" key="2">
    <source>
        <dbReference type="EMBL" id="AJE15522.1"/>
    </source>
</evidence>
<dbReference type="AlphaFoldDB" id="A0A8D3Y1X7"/>
<dbReference type="GO" id="GO:0016747">
    <property type="term" value="F:acyltransferase activity, transferring groups other than amino-acyl groups"/>
    <property type="evidence" value="ECO:0007669"/>
    <property type="project" value="InterPro"/>
</dbReference>
<evidence type="ECO:0000259" key="1">
    <source>
        <dbReference type="PROSITE" id="PS51186"/>
    </source>
</evidence>
<gene>
    <name evidence="2" type="ORF">CL52_10940</name>
    <name evidence="3" type="ORF">SAMN05660875_10599</name>
</gene>
<dbReference type="Gene3D" id="3.40.630.30">
    <property type="match status" value="1"/>
</dbReference>
<reference evidence="4" key="1">
    <citation type="submission" date="2014-03" db="EMBL/GenBank/DDBJ databases">
        <title>Complete genome of Pseudomonas balearica DSM 6083T, a sewage water isolate from an enrichment with 2-methylnaphthalene.</title>
        <authorList>
            <person name="Salva-Serra F."/>
            <person name="Jaen-Luchoro D."/>
            <person name="Busquets A."/>
            <person name="Pena A."/>
            <person name="Gomila M."/>
            <person name="Bosch R."/>
            <person name="Nogales B."/>
            <person name="Garcia-Valdes E."/>
            <person name="Lalucat J."/>
            <person name="Bennasar A."/>
        </authorList>
    </citation>
    <scope>NUCLEOTIDE SEQUENCE [LARGE SCALE GENOMIC DNA]</scope>
    <source>
        <strain evidence="4">DSM 6083</strain>
    </source>
</reference>
<dbReference type="Proteomes" id="UP000031271">
    <property type="component" value="Chromosome"/>
</dbReference>
<dbReference type="PROSITE" id="PS51186">
    <property type="entry name" value="GNAT"/>
    <property type="match status" value="1"/>
</dbReference>
<dbReference type="GeneID" id="77260418"/>
<dbReference type="SUPFAM" id="SSF55729">
    <property type="entry name" value="Acyl-CoA N-acyltransferases (Nat)"/>
    <property type="match status" value="1"/>
</dbReference>
<protein>
    <submittedName>
        <fullName evidence="3">Acetyltransferase (GNAT) family protein</fullName>
    </submittedName>
    <submittedName>
        <fullName evidence="2">GNAT family acetyltransferase</fullName>
    </submittedName>
</protein>
<dbReference type="CDD" id="cd04301">
    <property type="entry name" value="NAT_SF"/>
    <property type="match status" value="1"/>
</dbReference>
<dbReference type="Proteomes" id="UP000182276">
    <property type="component" value="Unassembled WGS sequence"/>
</dbReference>
<dbReference type="RefSeq" id="WP_043220508.1">
    <property type="nucleotide sequence ID" value="NZ_CP007511.1"/>
</dbReference>
<evidence type="ECO:0000313" key="3">
    <source>
        <dbReference type="EMBL" id="SDM47150.1"/>
    </source>
</evidence>
<dbReference type="InterPro" id="IPR000182">
    <property type="entry name" value="GNAT_dom"/>
</dbReference>
<keyword evidence="2" id="KW-0808">Transferase</keyword>
<reference evidence="3 5" key="2">
    <citation type="submission" date="2016-10" db="EMBL/GenBank/DDBJ databases">
        <authorList>
            <person name="Varghese N."/>
            <person name="Submissions S."/>
        </authorList>
    </citation>
    <scope>NUCLEOTIDE SEQUENCE [LARGE SCALE GENOMIC DNA]</scope>
    <source>
        <strain evidence="3 5">DSM 6083</strain>
    </source>
</reference>
<sequence>MFTLTHLVTSPPEALKSQLLQMVVDYFSDISAVSLQPDNPMYPLYQYVVGLEVHRYLERMEGAQPGQPELILALDAEDPALLLGFALYLPSVDDPEACALIYLAVQATHRRHGIGRAMVGEMLTRYAHAEVACVAGKAPYFQALGFHPLAVRGPQVVLNTQSQASHGLFAVQDLQPIFQTLEVRQIHNYLLQQHGTKAMRDAERKRDRLLDQLAREAGHLLATSASTGRLH</sequence>
<dbReference type="EMBL" id="FNHO01000005">
    <property type="protein sequence ID" value="SDM47150.1"/>
    <property type="molecule type" value="Genomic_DNA"/>
</dbReference>
<accession>A0A8D3Y1X7</accession>
<evidence type="ECO:0000313" key="4">
    <source>
        <dbReference type="Proteomes" id="UP000031271"/>
    </source>
</evidence>
<dbReference type="KEGG" id="pbm:CL52_10940"/>
<dbReference type="EMBL" id="CP007511">
    <property type="protein sequence ID" value="AJE15522.1"/>
    <property type="molecule type" value="Genomic_DNA"/>
</dbReference>
<evidence type="ECO:0000313" key="5">
    <source>
        <dbReference type="Proteomes" id="UP000182276"/>
    </source>
</evidence>
<feature type="domain" description="N-acetyltransferase" evidence="1">
    <location>
        <begin position="28"/>
        <end position="175"/>
    </location>
</feature>
<proteinExistence type="predicted"/>
<dbReference type="InterPro" id="IPR016181">
    <property type="entry name" value="Acyl_CoA_acyltransferase"/>
</dbReference>
<reference evidence="2 4" key="3">
    <citation type="journal article" name="Genome Announc.">
        <title>Complete Genome Sequence of Pseudomonas balearica DSM 6083T.</title>
        <authorList>
            <person name="Bennasar-Figueras A."/>
            <person name="Salva-Serra F."/>
            <person name="Jaen-Luchoro D."/>
            <person name="Segui C."/>
            <person name="Aliaga F."/>
            <person name="Busquets A."/>
            <person name="Gomila M."/>
            <person name="Moore E.R."/>
            <person name="Lalucat J."/>
        </authorList>
    </citation>
    <scope>NUCLEOTIDE SEQUENCE [LARGE SCALE GENOMIC DNA]</scope>
    <source>
        <strain evidence="4">DSM 6083</strain>
        <strain evidence="2">DSM6083</strain>
    </source>
</reference>